<evidence type="ECO:0000313" key="5">
    <source>
        <dbReference type="EMBL" id="OXU30786.1"/>
    </source>
</evidence>
<comment type="caution">
    <text evidence="5">The sequence shown here is derived from an EMBL/GenBank/DDBJ whole genome shotgun (WGS) entry which is preliminary data.</text>
</comment>
<dbReference type="SUPFAM" id="SSF53098">
    <property type="entry name" value="Ribonuclease H-like"/>
    <property type="match status" value="1"/>
</dbReference>
<name>A0A232FJ66_9HYME</name>
<organism evidence="5 6">
    <name type="scientific">Trichomalopsis sarcophagae</name>
    <dbReference type="NCBI Taxonomy" id="543379"/>
    <lineage>
        <taxon>Eukaryota</taxon>
        <taxon>Metazoa</taxon>
        <taxon>Ecdysozoa</taxon>
        <taxon>Arthropoda</taxon>
        <taxon>Hexapoda</taxon>
        <taxon>Insecta</taxon>
        <taxon>Pterygota</taxon>
        <taxon>Neoptera</taxon>
        <taxon>Endopterygota</taxon>
        <taxon>Hymenoptera</taxon>
        <taxon>Apocrita</taxon>
        <taxon>Proctotrupomorpha</taxon>
        <taxon>Chalcidoidea</taxon>
        <taxon>Pteromalidae</taxon>
        <taxon>Pteromalinae</taxon>
        <taxon>Trichomalopsis</taxon>
    </lineage>
</organism>
<evidence type="ECO:0000256" key="2">
    <source>
        <dbReference type="ARBA" id="ARBA00022801"/>
    </source>
</evidence>
<feature type="domain" description="Exonuclease" evidence="4">
    <location>
        <begin position="25"/>
        <end position="209"/>
    </location>
</feature>
<dbReference type="GO" id="GO:0003676">
    <property type="term" value="F:nucleic acid binding"/>
    <property type="evidence" value="ECO:0007669"/>
    <property type="project" value="InterPro"/>
</dbReference>
<dbReference type="Proteomes" id="UP000215335">
    <property type="component" value="Unassembled WGS sequence"/>
</dbReference>
<dbReference type="InterPro" id="IPR051274">
    <property type="entry name" value="3-5_Exoribonuclease"/>
</dbReference>
<evidence type="ECO:0000313" key="6">
    <source>
        <dbReference type="Proteomes" id="UP000215335"/>
    </source>
</evidence>
<dbReference type="PANTHER" id="PTHR23044">
    <property type="entry name" value="3'-5' EXONUCLEASE ERI1-RELATED"/>
    <property type="match status" value="1"/>
</dbReference>
<evidence type="ECO:0000259" key="4">
    <source>
        <dbReference type="SMART" id="SM00479"/>
    </source>
</evidence>
<dbReference type="STRING" id="543379.A0A232FJ66"/>
<sequence>MAHRALMGLKKNLPNRLNKIKPLQNLLVLDFEATCVKDVILKPQEIIEFPCLVVSTEDWQVKDVFHEYIKPRINPKLSDFCTELTGIMQETLEKEEHFPEVFSKFCSWIEDGNYFDEKDKSAFVTCGDWDLKVMLPSQCELDNINVPDYLKEWINLKTSFCSMTKYYPRSLADMLRHLNMKFQGKNHCGIDDVHNMTRVIQKLADKYKAEFTINTKIEEETKDSV</sequence>
<evidence type="ECO:0000256" key="3">
    <source>
        <dbReference type="ARBA" id="ARBA00022839"/>
    </source>
</evidence>
<evidence type="ECO:0000256" key="1">
    <source>
        <dbReference type="ARBA" id="ARBA00022722"/>
    </source>
</evidence>
<dbReference type="InterPro" id="IPR036397">
    <property type="entry name" value="RNaseH_sf"/>
</dbReference>
<keyword evidence="3" id="KW-0269">Exonuclease</keyword>
<protein>
    <recommendedName>
        <fullName evidence="4">Exonuclease domain-containing protein</fullName>
    </recommendedName>
</protein>
<keyword evidence="1" id="KW-0540">Nuclease</keyword>
<accession>A0A232FJ66</accession>
<dbReference type="GO" id="GO:0000175">
    <property type="term" value="F:3'-5'-RNA exonuclease activity"/>
    <property type="evidence" value="ECO:0007669"/>
    <property type="project" value="InterPro"/>
</dbReference>
<dbReference type="Pfam" id="PF00929">
    <property type="entry name" value="RNase_T"/>
    <property type="match status" value="1"/>
</dbReference>
<dbReference type="InterPro" id="IPR012337">
    <property type="entry name" value="RNaseH-like_sf"/>
</dbReference>
<dbReference type="PANTHER" id="PTHR23044:SF61">
    <property type="entry name" value="3'-5' EXORIBONUCLEASE 1-RELATED"/>
    <property type="match status" value="1"/>
</dbReference>
<dbReference type="CDD" id="cd06133">
    <property type="entry name" value="ERI-1_3'hExo_like"/>
    <property type="match status" value="1"/>
</dbReference>
<dbReference type="EMBL" id="NNAY01000120">
    <property type="protein sequence ID" value="OXU30786.1"/>
    <property type="molecule type" value="Genomic_DNA"/>
</dbReference>
<keyword evidence="2" id="KW-0378">Hydrolase</keyword>
<dbReference type="SMART" id="SM00479">
    <property type="entry name" value="EXOIII"/>
    <property type="match status" value="1"/>
</dbReference>
<gene>
    <name evidence="5" type="ORF">TSAR_008780</name>
</gene>
<keyword evidence="6" id="KW-1185">Reference proteome</keyword>
<proteinExistence type="predicted"/>
<dbReference type="InterPro" id="IPR047201">
    <property type="entry name" value="ERI-1_3'hExo-like"/>
</dbReference>
<dbReference type="Gene3D" id="3.30.420.10">
    <property type="entry name" value="Ribonuclease H-like superfamily/Ribonuclease H"/>
    <property type="match status" value="1"/>
</dbReference>
<dbReference type="InterPro" id="IPR013520">
    <property type="entry name" value="Ribonucl_H"/>
</dbReference>
<dbReference type="OrthoDB" id="1452at2759"/>
<dbReference type="AlphaFoldDB" id="A0A232FJ66"/>
<reference evidence="5 6" key="1">
    <citation type="journal article" date="2017" name="Curr. Biol.">
        <title>The Evolution of Venom by Co-option of Single-Copy Genes.</title>
        <authorList>
            <person name="Martinson E.O."/>
            <person name="Mrinalini"/>
            <person name="Kelkar Y.D."/>
            <person name="Chang C.H."/>
            <person name="Werren J.H."/>
        </authorList>
    </citation>
    <scope>NUCLEOTIDE SEQUENCE [LARGE SCALE GENOMIC DNA]</scope>
    <source>
        <strain evidence="5 6">Alberta</strain>
        <tissue evidence="5">Whole body</tissue>
    </source>
</reference>